<accession>A0A2P2IKT0</accession>
<dbReference type="AlphaFoldDB" id="A0A2P2IKT0"/>
<dbReference type="EMBL" id="GGEC01001361">
    <property type="protein sequence ID" value="MBW81844.1"/>
    <property type="molecule type" value="Transcribed_RNA"/>
</dbReference>
<reference evidence="1" key="1">
    <citation type="submission" date="2018-02" db="EMBL/GenBank/DDBJ databases">
        <title>Rhizophora mucronata_Transcriptome.</title>
        <authorList>
            <person name="Meera S.P."/>
            <person name="Sreeshan A."/>
            <person name="Augustine A."/>
        </authorList>
    </citation>
    <scope>NUCLEOTIDE SEQUENCE</scope>
    <source>
        <tissue evidence="1">Leaf</tissue>
    </source>
</reference>
<sequence>MEHHETGIYCDIVFITCKLLISVLLL</sequence>
<protein>
    <submittedName>
        <fullName evidence="1">Uncharacterized protein</fullName>
    </submittedName>
</protein>
<organism evidence="1">
    <name type="scientific">Rhizophora mucronata</name>
    <name type="common">Asiatic mangrove</name>
    <dbReference type="NCBI Taxonomy" id="61149"/>
    <lineage>
        <taxon>Eukaryota</taxon>
        <taxon>Viridiplantae</taxon>
        <taxon>Streptophyta</taxon>
        <taxon>Embryophyta</taxon>
        <taxon>Tracheophyta</taxon>
        <taxon>Spermatophyta</taxon>
        <taxon>Magnoliopsida</taxon>
        <taxon>eudicotyledons</taxon>
        <taxon>Gunneridae</taxon>
        <taxon>Pentapetalae</taxon>
        <taxon>rosids</taxon>
        <taxon>fabids</taxon>
        <taxon>Malpighiales</taxon>
        <taxon>Rhizophoraceae</taxon>
        <taxon>Rhizophora</taxon>
    </lineage>
</organism>
<evidence type="ECO:0000313" key="1">
    <source>
        <dbReference type="EMBL" id="MBW81844.1"/>
    </source>
</evidence>
<proteinExistence type="predicted"/>
<name>A0A2P2IKT0_RHIMU</name>